<dbReference type="InterPro" id="IPR029060">
    <property type="entry name" value="PIN-like_dom_sf"/>
</dbReference>
<dbReference type="Pfam" id="PF01850">
    <property type="entry name" value="PIN"/>
    <property type="match status" value="1"/>
</dbReference>
<dbReference type="AlphaFoldDB" id="A0A939JU93"/>
<keyword evidence="3" id="KW-1185">Reference proteome</keyword>
<evidence type="ECO:0000259" key="1">
    <source>
        <dbReference type="Pfam" id="PF01850"/>
    </source>
</evidence>
<sequence length="128" mass="13980">MRYLLDTHALAWWLLNDPRLSRAAADAIAEPDHMIAASAASAFEIATKYRLGKWPEIAPIAKNFDALVRAERFSVLAVTAAHALLAGRMPGAHKDPFDRLLAAQATVEDLVVVTVDTAFDGFGVPRLW</sequence>
<dbReference type="SUPFAM" id="SSF88723">
    <property type="entry name" value="PIN domain-like"/>
    <property type="match status" value="1"/>
</dbReference>
<accession>A0A939JU93</accession>
<proteinExistence type="predicted"/>
<reference evidence="2" key="1">
    <citation type="submission" date="2021-03" db="EMBL/GenBank/DDBJ databases">
        <title>Whole genome sequence of Jiella sp. CQZ9-1.</title>
        <authorList>
            <person name="Tuo L."/>
        </authorList>
    </citation>
    <scope>NUCLEOTIDE SEQUENCE</scope>
    <source>
        <strain evidence="2">CQZ9-1</strain>
    </source>
</reference>
<gene>
    <name evidence="2" type="ORF">J1C48_10185</name>
</gene>
<comment type="caution">
    <text evidence="2">The sequence shown here is derived from an EMBL/GenBank/DDBJ whole genome shotgun (WGS) entry which is preliminary data.</text>
</comment>
<dbReference type="Proteomes" id="UP000664122">
    <property type="component" value="Unassembled WGS sequence"/>
</dbReference>
<feature type="domain" description="PIN" evidence="1">
    <location>
        <begin position="3"/>
        <end position="120"/>
    </location>
</feature>
<dbReference type="EMBL" id="JAFMPP010000007">
    <property type="protein sequence ID" value="MBO0662945.1"/>
    <property type="molecule type" value="Genomic_DNA"/>
</dbReference>
<evidence type="ECO:0000313" key="2">
    <source>
        <dbReference type="EMBL" id="MBO0662945.1"/>
    </source>
</evidence>
<name>A0A939JU93_9HYPH</name>
<dbReference type="InterPro" id="IPR041705">
    <property type="entry name" value="PIN_Sll0205"/>
</dbReference>
<organism evidence="2 3">
    <name type="scientific">Jiella flava</name>
    <dbReference type="NCBI Taxonomy" id="2816857"/>
    <lineage>
        <taxon>Bacteria</taxon>
        <taxon>Pseudomonadati</taxon>
        <taxon>Pseudomonadota</taxon>
        <taxon>Alphaproteobacteria</taxon>
        <taxon>Hyphomicrobiales</taxon>
        <taxon>Aurantimonadaceae</taxon>
        <taxon>Jiella</taxon>
    </lineage>
</organism>
<dbReference type="CDD" id="cd09872">
    <property type="entry name" value="PIN_Sll0205-like"/>
    <property type="match status" value="1"/>
</dbReference>
<dbReference type="InterPro" id="IPR052919">
    <property type="entry name" value="TA_system_RNase"/>
</dbReference>
<dbReference type="PANTHER" id="PTHR36173:SF2">
    <property type="entry name" value="RIBONUCLEASE VAPC16"/>
    <property type="match status" value="1"/>
</dbReference>
<dbReference type="Gene3D" id="3.40.50.1010">
    <property type="entry name" value="5'-nuclease"/>
    <property type="match status" value="1"/>
</dbReference>
<protein>
    <submittedName>
        <fullName evidence="2">Type II toxin-antitoxin system VapC family toxin</fullName>
    </submittedName>
</protein>
<dbReference type="RefSeq" id="WP_207257730.1">
    <property type="nucleotide sequence ID" value="NZ_JAFMPP010000007.1"/>
</dbReference>
<evidence type="ECO:0000313" key="3">
    <source>
        <dbReference type="Proteomes" id="UP000664122"/>
    </source>
</evidence>
<dbReference type="PANTHER" id="PTHR36173">
    <property type="entry name" value="RIBONUCLEASE VAPC16-RELATED"/>
    <property type="match status" value="1"/>
</dbReference>
<dbReference type="InterPro" id="IPR002716">
    <property type="entry name" value="PIN_dom"/>
</dbReference>